<dbReference type="Pfam" id="PF00067">
    <property type="entry name" value="p450"/>
    <property type="match status" value="1"/>
</dbReference>
<proteinExistence type="inferred from homology"/>
<dbReference type="PANTHER" id="PTHR47944">
    <property type="entry name" value="CYTOCHROME P450 98A9"/>
    <property type="match status" value="1"/>
</dbReference>
<dbReference type="InterPro" id="IPR036396">
    <property type="entry name" value="Cyt_P450_sf"/>
</dbReference>
<keyword evidence="7 14" id="KW-1133">Transmembrane helix</keyword>
<dbReference type="CDD" id="cd20618">
    <property type="entry name" value="CYP71_clan"/>
    <property type="match status" value="1"/>
</dbReference>
<evidence type="ECO:0000256" key="2">
    <source>
        <dbReference type="ARBA" id="ARBA00004167"/>
    </source>
</evidence>
<evidence type="ECO:0008006" key="17">
    <source>
        <dbReference type="Google" id="ProtNLM"/>
    </source>
</evidence>
<dbReference type="FunFam" id="1.10.630.10:FF:000039">
    <property type="entry name" value="Cytochrome P450"/>
    <property type="match status" value="1"/>
</dbReference>
<dbReference type="GO" id="GO:0044550">
    <property type="term" value="P:secondary metabolite biosynthetic process"/>
    <property type="evidence" value="ECO:0007669"/>
    <property type="project" value="UniProtKB-ARBA"/>
</dbReference>
<name>A0A8T0GUX1_CERPU</name>
<evidence type="ECO:0000256" key="9">
    <source>
        <dbReference type="ARBA" id="ARBA00023004"/>
    </source>
</evidence>
<feature type="binding site" description="axial binding residue" evidence="12">
    <location>
        <position position="470"/>
    </location>
    <ligand>
        <name>heme</name>
        <dbReference type="ChEBI" id="CHEBI:30413"/>
    </ligand>
    <ligandPart>
        <name>Fe</name>
        <dbReference type="ChEBI" id="CHEBI:18248"/>
    </ligandPart>
</feature>
<keyword evidence="11 14" id="KW-0472">Membrane</keyword>
<dbReference type="GO" id="GO:0005506">
    <property type="term" value="F:iron ion binding"/>
    <property type="evidence" value="ECO:0007669"/>
    <property type="project" value="InterPro"/>
</dbReference>
<evidence type="ECO:0000256" key="6">
    <source>
        <dbReference type="ARBA" id="ARBA00022723"/>
    </source>
</evidence>
<keyword evidence="16" id="KW-1185">Reference proteome</keyword>
<dbReference type="PANTHER" id="PTHR47944:SF4">
    <property type="entry name" value="OS09G0441700 PROTEIN"/>
    <property type="match status" value="1"/>
</dbReference>
<accession>A0A8T0GUX1</accession>
<evidence type="ECO:0000256" key="14">
    <source>
        <dbReference type="SAM" id="Phobius"/>
    </source>
</evidence>
<keyword evidence="4 12" id="KW-0349">Heme</keyword>
<dbReference type="GO" id="GO:0016705">
    <property type="term" value="F:oxidoreductase activity, acting on paired donors, with incorporation or reduction of molecular oxygen"/>
    <property type="evidence" value="ECO:0007669"/>
    <property type="project" value="InterPro"/>
</dbReference>
<evidence type="ECO:0000256" key="5">
    <source>
        <dbReference type="ARBA" id="ARBA00022692"/>
    </source>
</evidence>
<keyword evidence="6 12" id="KW-0479">Metal-binding</keyword>
<evidence type="ECO:0000313" key="16">
    <source>
        <dbReference type="Proteomes" id="UP000822688"/>
    </source>
</evidence>
<comment type="cofactor">
    <cofactor evidence="1 12">
        <name>heme</name>
        <dbReference type="ChEBI" id="CHEBI:30413"/>
    </cofactor>
</comment>
<reference evidence="15" key="1">
    <citation type="submission" date="2020-06" db="EMBL/GenBank/DDBJ databases">
        <title>WGS assembly of Ceratodon purpureus strain R40.</title>
        <authorList>
            <person name="Carey S.B."/>
            <person name="Jenkins J."/>
            <person name="Shu S."/>
            <person name="Lovell J.T."/>
            <person name="Sreedasyam A."/>
            <person name="Maumus F."/>
            <person name="Tiley G.P."/>
            <person name="Fernandez-Pozo N."/>
            <person name="Barry K."/>
            <person name="Chen C."/>
            <person name="Wang M."/>
            <person name="Lipzen A."/>
            <person name="Daum C."/>
            <person name="Saski C.A."/>
            <person name="Payton A.C."/>
            <person name="Mcbreen J.C."/>
            <person name="Conrad R.E."/>
            <person name="Kollar L.M."/>
            <person name="Olsson S."/>
            <person name="Huttunen S."/>
            <person name="Landis J.B."/>
            <person name="Wickett N.J."/>
            <person name="Johnson M.G."/>
            <person name="Rensing S.A."/>
            <person name="Grimwood J."/>
            <person name="Schmutz J."/>
            <person name="Mcdaniel S.F."/>
        </authorList>
    </citation>
    <scope>NUCLEOTIDE SEQUENCE</scope>
    <source>
        <strain evidence="15">R40</strain>
    </source>
</reference>
<dbReference type="PRINTS" id="PR00463">
    <property type="entry name" value="EP450I"/>
</dbReference>
<evidence type="ECO:0000256" key="1">
    <source>
        <dbReference type="ARBA" id="ARBA00001971"/>
    </source>
</evidence>
<dbReference type="InterPro" id="IPR017972">
    <property type="entry name" value="Cyt_P450_CS"/>
</dbReference>
<dbReference type="GO" id="GO:0004497">
    <property type="term" value="F:monooxygenase activity"/>
    <property type="evidence" value="ECO:0007669"/>
    <property type="project" value="UniProtKB-KW"/>
</dbReference>
<comment type="subcellular location">
    <subcellularLocation>
        <location evidence="2">Membrane</location>
        <topology evidence="2">Single-pass membrane protein</topology>
    </subcellularLocation>
</comment>
<dbReference type="SUPFAM" id="SSF48264">
    <property type="entry name" value="Cytochrome P450"/>
    <property type="match status" value="1"/>
</dbReference>
<keyword evidence="10 13" id="KW-0503">Monooxygenase</keyword>
<dbReference type="PRINTS" id="PR00385">
    <property type="entry name" value="P450"/>
</dbReference>
<dbReference type="InterPro" id="IPR002401">
    <property type="entry name" value="Cyt_P450_E_grp-I"/>
</dbReference>
<evidence type="ECO:0000256" key="11">
    <source>
        <dbReference type="ARBA" id="ARBA00023136"/>
    </source>
</evidence>
<dbReference type="PROSITE" id="PS00086">
    <property type="entry name" value="CYTOCHROME_P450"/>
    <property type="match status" value="1"/>
</dbReference>
<comment type="similarity">
    <text evidence="3 13">Belongs to the cytochrome P450 family.</text>
</comment>
<evidence type="ECO:0000256" key="7">
    <source>
        <dbReference type="ARBA" id="ARBA00022989"/>
    </source>
</evidence>
<dbReference type="AlphaFoldDB" id="A0A8T0GUX1"/>
<evidence type="ECO:0000256" key="3">
    <source>
        <dbReference type="ARBA" id="ARBA00010617"/>
    </source>
</evidence>
<protein>
    <recommendedName>
        <fullName evidence="17">Cytochrome P450</fullName>
    </recommendedName>
</protein>
<organism evidence="15 16">
    <name type="scientific">Ceratodon purpureus</name>
    <name type="common">Fire moss</name>
    <name type="synonym">Dicranum purpureum</name>
    <dbReference type="NCBI Taxonomy" id="3225"/>
    <lineage>
        <taxon>Eukaryota</taxon>
        <taxon>Viridiplantae</taxon>
        <taxon>Streptophyta</taxon>
        <taxon>Embryophyta</taxon>
        <taxon>Bryophyta</taxon>
        <taxon>Bryophytina</taxon>
        <taxon>Bryopsida</taxon>
        <taxon>Dicranidae</taxon>
        <taxon>Pseudoditrichales</taxon>
        <taxon>Ditrichaceae</taxon>
        <taxon>Ceratodon</taxon>
    </lineage>
</organism>
<evidence type="ECO:0000256" key="12">
    <source>
        <dbReference type="PIRSR" id="PIRSR602401-1"/>
    </source>
</evidence>
<dbReference type="InterPro" id="IPR001128">
    <property type="entry name" value="Cyt_P450"/>
</dbReference>
<keyword evidence="8 13" id="KW-0560">Oxidoreductase</keyword>
<feature type="transmembrane region" description="Helical" evidence="14">
    <location>
        <begin position="20"/>
        <end position="42"/>
    </location>
</feature>
<dbReference type="Proteomes" id="UP000822688">
    <property type="component" value="Chromosome 9"/>
</dbReference>
<evidence type="ECO:0000256" key="10">
    <source>
        <dbReference type="ARBA" id="ARBA00023033"/>
    </source>
</evidence>
<keyword evidence="9 12" id="KW-0408">Iron</keyword>
<comment type="caution">
    <text evidence="15">The sequence shown here is derived from an EMBL/GenBank/DDBJ whole genome shotgun (WGS) entry which is preliminary data.</text>
</comment>
<gene>
    <name evidence="15" type="ORF">KC19_9G126300</name>
</gene>
<dbReference type="Gene3D" id="1.10.630.10">
    <property type="entry name" value="Cytochrome P450"/>
    <property type="match status" value="1"/>
</dbReference>
<evidence type="ECO:0000256" key="13">
    <source>
        <dbReference type="RuleBase" id="RU000461"/>
    </source>
</evidence>
<dbReference type="GO" id="GO:0016020">
    <property type="term" value="C:membrane"/>
    <property type="evidence" value="ECO:0007669"/>
    <property type="project" value="UniProtKB-SubCell"/>
</dbReference>
<sequence>MDQVIRLVYGKMARLAQPSVNEIVVALIAAALVSFVLLYYLAEAQQRKRLPPGPWPWPVLGNFPHLGDMPHRALYGLAAKYGGLMYLRLGSKPCIVISTAAVAKEFYKTNDANFASRPKRLAWTVWHNDDEDYRDLALTSNMPYWRRLRRFLNAEMFSPGRHASHQGTRAEEIQFMMKTLLEDSKKGNAVDLKAWLYKVTCNTITRIVAGRRFYGNGDNQDNQDIGNMISSLFKLFGAVVISDFVPYLSFVTRLQGHATKFAEVREFSVKLTEKIFDLDNHRKLYTQRRNDPNYVPDLEDVILETPLDDGTVLPDKDILMILQEMINAGTETSATLVEWAMAELITRPHLIKTAQDELDDVVRTKRLVRESDLANLPFLQAVIKESFRVHPPIPLLIPHASHQPTEFMGYQFPAGTLLLVNAFSIHRDSSVYHNPELFDPDRFLARPEVNHLSANDFYELIPFGAGRRMCPAFNLGNTMASLMLANLLYVFDWSLPEGQTSVDMSEVDGLSVSLKQPLCLVAKPRFELG</sequence>
<dbReference type="GO" id="GO:0020037">
    <property type="term" value="F:heme binding"/>
    <property type="evidence" value="ECO:0007669"/>
    <property type="project" value="InterPro"/>
</dbReference>
<dbReference type="EMBL" id="CM026430">
    <property type="protein sequence ID" value="KAG0562205.1"/>
    <property type="molecule type" value="Genomic_DNA"/>
</dbReference>
<evidence type="ECO:0000313" key="15">
    <source>
        <dbReference type="EMBL" id="KAG0562205.1"/>
    </source>
</evidence>
<evidence type="ECO:0000256" key="8">
    <source>
        <dbReference type="ARBA" id="ARBA00023002"/>
    </source>
</evidence>
<keyword evidence="5 14" id="KW-0812">Transmembrane</keyword>
<evidence type="ECO:0000256" key="4">
    <source>
        <dbReference type="ARBA" id="ARBA00022617"/>
    </source>
</evidence>